<evidence type="ECO:0000256" key="1">
    <source>
        <dbReference type="SAM" id="MobiDB-lite"/>
    </source>
</evidence>
<dbReference type="EMBL" id="AZIL01001421">
    <property type="protein sequence ID" value="EWM23862.1"/>
    <property type="molecule type" value="Genomic_DNA"/>
</dbReference>
<accession>W7TC72</accession>
<gene>
    <name evidence="2" type="ORF">Naga_100202g2</name>
</gene>
<dbReference type="AlphaFoldDB" id="W7TC72"/>
<evidence type="ECO:0000313" key="2">
    <source>
        <dbReference type="EMBL" id="EWM23862.1"/>
    </source>
</evidence>
<keyword evidence="3" id="KW-1185">Reference proteome</keyword>
<sequence length="143" mass="15931">MARDDGLRVTRTSPSRRNILTPCPSEKQSCFPVQANQGKTGDYSRHRNGGRRARATYSRKSDSTRPRQKIVSFATHPILKHTFYGAKIATCRLLELAGLCLTNLGGVPSFLALDIIVKEFTDGYPSRLDSERCRLGIFVGFIV</sequence>
<organism evidence="2 3">
    <name type="scientific">Nannochloropsis gaditana</name>
    <dbReference type="NCBI Taxonomy" id="72520"/>
    <lineage>
        <taxon>Eukaryota</taxon>
        <taxon>Sar</taxon>
        <taxon>Stramenopiles</taxon>
        <taxon>Ochrophyta</taxon>
        <taxon>Eustigmatophyceae</taxon>
        <taxon>Eustigmatales</taxon>
        <taxon>Monodopsidaceae</taxon>
        <taxon>Nannochloropsis</taxon>
    </lineage>
</organism>
<name>W7TC72_9STRA</name>
<feature type="region of interest" description="Disordered" evidence="1">
    <location>
        <begin position="34"/>
        <end position="66"/>
    </location>
</feature>
<proteinExistence type="predicted"/>
<feature type="region of interest" description="Disordered" evidence="1">
    <location>
        <begin position="1"/>
        <end position="21"/>
    </location>
</feature>
<protein>
    <submittedName>
        <fullName evidence="2">Uncharacterized protein</fullName>
    </submittedName>
</protein>
<reference evidence="2 3" key="1">
    <citation type="journal article" date="2014" name="Mol. Plant">
        <title>Chromosome Scale Genome Assembly and Transcriptome Profiling of Nannochloropsis gaditana in Nitrogen Depletion.</title>
        <authorList>
            <person name="Corteggiani Carpinelli E."/>
            <person name="Telatin A."/>
            <person name="Vitulo N."/>
            <person name="Forcato C."/>
            <person name="D'Angelo M."/>
            <person name="Schiavon R."/>
            <person name="Vezzi A."/>
            <person name="Giacometti G.M."/>
            <person name="Morosinotto T."/>
            <person name="Valle G."/>
        </authorList>
    </citation>
    <scope>NUCLEOTIDE SEQUENCE [LARGE SCALE GENOMIC DNA]</scope>
    <source>
        <strain evidence="2 3">B-31</strain>
    </source>
</reference>
<evidence type="ECO:0000313" key="3">
    <source>
        <dbReference type="Proteomes" id="UP000019335"/>
    </source>
</evidence>
<dbReference type="Proteomes" id="UP000019335">
    <property type="component" value="Chromosome 15"/>
</dbReference>
<comment type="caution">
    <text evidence="2">The sequence shown here is derived from an EMBL/GenBank/DDBJ whole genome shotgun (WGS) entry which is preliminary data.</text>
</comment>